<feature type="domain" description="PDZ" evidence="7">
    <location>
        <begin position="895"/>
        <end position="953"/>
    </location>
</feature>
<feature type="domain" description="PDZ" evidence="7">
    <location>
        <begin position="1204"/>
        <end position="1293"/>
    </location>
</feature>
<evidence type="ECO:0000259" key="7">
    <source>
        <dbReference type="PROSITE" id="PS50106"/>
    </source>
</evidence>
<dbReference type="PANTHER" id="PTHR19964">
    <property type="entry name" value="MULTIPLE PDZ DOMAIN PROTEIN"/>
    <property type="match status" value="1"/>
</dbReference>
<keyword evidence="9" id="KW-1185">Reference proteome</keyword>
<accession>A0A444U5R6</accession>
<dbReference type="SMART" id="SM00228">
    <property type="entry name" value="PDZ"/>
    <property type="match status" value="10"/>
</dbReference>
<keyword evidence="3" id="KW-0796">Tight junction</keyword>
<feature type="region of interest" description="Disordered" evidence="6">
    <location>
        <begin position="948"/>
        <end position="1007"/>
    </location>
</feature>
<evidence type="ECO:0000256" key="1">
    <source>
        <dbReference type="ARBA" id="ARBA00004221"/>
    </source>
</evidence>
<evidence type="ECO:0000256" key="6">
    <source>
        <dbReference type="SAM" id="MobiDB-lite"/>
    </source>
</evidence>
<dbReference type="SUPFAM" id="SSF50156">
    <property type="entry name" value="PDZ domain-like"/>
    <property type="match status" value="11"/>
</dbReference>
<evidence type="ECO:0000256" key="4">
    <source>
        <dbReference type="ARBA" id="ARBA00022475"/>
    </source>
</evidence>
<dbReference type="FunFam" id="2.30.42.10:FF:000093">
    <property type="entry name" value="multiple PDZ domain protein isoform X1"/>
    <property type="match status" value="1"/>
</dbReference>
<dbReference type="CDD" id="cd06670">
    <property type="entry name" value="PDZ6_MUPP1-like"/>
    <property type="match status" value="1"/>
</dbReference>
<dbReference type="InterPro" id="IPR032078">
    <property type="entry name" value="MPDZ_u10"/>
</dbReference>
<dbReference type="Gene3D" id="2.30.42.10">
    <property type="match status" value="11"/>
</dbReference>
<comment type="caution">
    <text evidence="8">The sequence shown here is derived from an EMBL/GenBank/DDBJ whole genome shotgun (WGS) entry which is preliminary data.</text>
</comment>
<dbReference type="GO" id="GO:0016324">
    <property type="term" value="C:apical plasma membrane"/>
    <property type="evidence" value="ECO:0007669"/>
    <property type="project" value="UniProtKB-SubCell"/>
</dbReference>
<dbReference type="CDD" id="cd06676">
    <property type="entry name" value="PDZ13_MUPP1-like"/>
    <property type="match status" value="1"/>
</dbReference>
<dbReference type="FunFam" id="2.30.42.10:FF:000110">
    <property type="entry name" value="multiple PDZ domain protein isoform X2"/>
    <property type="match status" value="1"/>
</dbReference>
<dbReference type="CDD" id="cd06675">
    <property type="entry name" value="PDZ12_MUPP1-like"/>
    <property type="match status" value="1"/>
</dbReference>
<gene>
    <name evidence="8" type="ORF">EOD39_7842</name>
</gene>
<sequence length="1415" mass="151385">MTSYFAALVTIIIKPIGLFHFGMRHKSPPILLCVIAHWLINERSNVKTLDGRLHSGDHILKIASTDLQGMGSEQVAQVLRQCGNRVKLVIARGAVEDSISAPPPPSLPPVAEYQADPIDSEEDDVDAFDVELTKNAQGLGITIAGYVGDQNSEPSGIFVKSITKGSAVEQDGRIHVGDQIIAVDGINIQGFTNQQAVEVLRHTGQSVHLKLMRRGFRPVEQLPSEQKSEEQQERELTVDTMDYDVAREDPKTLDELMPPICGITSMASTEEQPPSEAGAQLSFQEEEELKEKWQTVLGPNNEIAVAQVEKFSESSGLGISLEASTGHHYIRSILPEGPVGRSGKLYSGDELLEHTWPQRPPSPLKSQKSLGYSWSKHLGINEPTGGSVVSATSVSGLADGGNAVSGTAASVNAGSGNAVSEEHIDLGGYIGSSETDDMAIDKTKVEAFTEGTLGSPLAMWETEIQDIELEKGDTGLGFSILDYQWFTAVNYYKRITKALDLAQTLRHPKRLQKILQLIQQHIHILYSAGLTICGVYPGMTVSAVKDGLGMIVRSIIHGGSISRDGRVCVGDCILTINGEPTTNLTNAQARAMLRRHSLIGPDIRVELYREPGKSLGISIVGGRGMGSRLSNGEVMRGIFIKHILEDSPAGRNGTLKTGDMVVQVDENDLRDSSHEQAVEAIRRAGNPVVFLVQSIVHRPRTVTDESHDENTLPIPKLMIKNPSNETEGKAPNRLDLQTEKVSPSCSSLPPLPVVLPVGETDTLPERPELFVESPEEKEDEFGYSWKKIVQRYGSLDGELHMIELEKGKTGLGLSLAGNKDRSRMSVFVVGIDPCGAAGKDGRIIVGDELLEINGQILYGRTHQNASSIIKCAPSKVKIIFIRNTDALNQMAAGPVKESAPDNSKSHTEDGKIKVGDKILAVDDETVVGHPVEKVITLLKKAKSTVKLTISSEDPASQSPSGMSTASASDMKSTKPSAVTSAAVGTPESDPLRNASRSSTPATLVSDPATCPIIPGCETTIDISKGRTGLGLSIVGGADTLLGAIIIHEVYEEGAASKDGRLWAGDQVLEVNGIDLRSATHDEAIHVLRQTPQKVRLMVYRDEAQYKEDEMWDVFSVELQKKPGEGLGLSIVGKRNDTGVFVSDIVKGGIAETDGRLMQGDQILSVNGEDVRTTTQEAVAALLKCCVGTIKLEAGRFKAGPFHSERRSSQSSQGPTDSLGISIAGGVGSPLGDVPIFIAMMHPTGVAAQTQKLKVGDRIVSICGTSTENMSHSQAVTLLKNASGTIELQVVVGGEVSVITDQPQDQTGASFSVSGLTASSIFHDDLGPPQYKTITLDRGPDGLGFSIVGGFGSPHGDLPIYVKTVFVKGAASEDGRLKRGDQMIAVNGQSLEGVTHEEAVGILKRTKGNVTLTILS</sequence>
<protein>
    <submittedName>
        <fullName evidence="8">Multiple PDZ domain protein</fullName>
    </submittedName>
</protein>
<dbReference type="CDD" id="cd06671">
    <property type="entry name" value="PDZ7_MUPP1-PD6_PATJ-like"/>
    <property type="match status" value="1"/>
</dbReference>
<dbReference type="InterPro" id="IPR036034">
    <property type="entry name" value="PDZ_sf"/>
</dbReference>
<feature type="domain" description="PDZ" evidence="7">
    <location>
        <begin position="305"/>
        <end position="353"/>
    </location>
</feature>
<feature type="domain" description="PDZ" evidence="7">
    <location>
        <begin position="1115"/>
        <end position="1197"/>
    </location>
</feature>
<dbReference type="FunFam" id="2.30.42.10:FF:000058">
    <property type="entry name" value="multiple PDZ domain protein isoform X1"/>
    <property type="match status" value="1"/>
</dbReference>
<dbReference type="Pfam" id="PF00595">
    <property type="entry name" value="PDZ"/>
    <property type="match status" value="9"/>
</dbReference>
<dbReference type="InterPro" id="IPR001478">
    <property type="entry name" value="PDZ"/>
</dbReference>
<evidence type="ECO:0000256" key="5">
    <source>
        <dbReference type="ARBA" id="ARBA00022949"/>
    </source>
</evidence>
<dbReference type="FunFam" id="2.30.42.10:FF:000051">
    <property type="entry name" value="Multiple PDZ domain protein isoform X1"/>
    <property type="match status" value="1"/>
</dbReference>
<feature type="domain" description="PDZ" evidence="7">
    <location>
        <begin position="538"/>
        <end position="595"/>
    </location>
</feature>
<evidence type="ECO:0000256" key="2">
    <source>
        <dbReference type="ARBA" id="ARBA00004435"/>
    </source>
</evidence>
<feature type="domain" description="PDZ" evidence="7">
    <location>
        <begin position="604"/>
        <end position="696"/>
    </location>
</feature>
<dbReference type="CDD" id="cd06791">
    <property type="entry name" value="PDZ3_MUPP1-like"/>
    <property type="match status" value="1"/>
</dbReference>
<dbReference type="CDD" id="cd06672">
    <property type="entry name" value="PDZ8_MUPP1-PDZ7_PATJ-PDZ2_INAD-like"/>
    <property type="match status" value="1"/>
</dbReference>
<dbReference type="PROSITE" id="PS50106">
    <property type="entry name" value="PDZ"/>
    <property type="match status" value="11"/>
</dbReference>
<feature type="domain" description="PDZ" evidence="7">
    <location>
        <begin position="1332"/>
        <end position="1415"/>
    </location>
</feature>
<feature type="domain" description="PDZ" evidence="7">
    <location>
        <begin position="50"/>
        <end position="94"/>
    </location>
</feature>
<organism evidence="8 9">
    <name type="scientific">Acipenser ruthenus</name>
    <name type="common">Sterlet sturgeon</name>
    <dbReference type="NCBI Taxonomy" id="7906"/>
    <lineage>
        <taxon>Eukaryota</taxon>
        <taxon>Metazoa</taxon>
        <taxon>Chordata</taxon>
        <taxon>Craniata</taxon>
        <taxon>Vertebrata</taxon>
        <taxon>Euteleostomi</taxon>
        <taxon>Actinopterygii</taxon>
        <taxon>Chondrostei</taxon>
        <taxon>Acipenseriformes</taxon>
        <taxon>Acipenseridae</taxon>
        <taxon>Acipenser</taxon>
    </lineage>
</organism>
<proteinExistence type="predicted"/>
<feature type="domain" description="PDZ" evidence="7">
    <location>
        <begin position="129"/>
        <end position="215"/>
    </location>
</feature>
<evidence type="ECO:0000256" key="3">
    <source>
        <dbReference type="ARBA" id="ARBA00022427"/>
    </source>
</evidence>
<dbReference type="PANTHER" id="PTHR19964:SF10">
    <property type="entry name" value="MULTIPLE PDZ DOMAIN PROTEIN"/>
    <property type="match status" value="1"/>
</dbReference>
<feature type="domain" description="PDZ" evidence="7">
    <location>
        <begin position="801"/>
        <end position="884"/>
    </location>
</feature>
<keyword evidence="4" id="KW-1003">Cell membrane</keyword>
<keyword evidence="4" id="KW-0472">Membrane</keyword>
<dbReference type="InterPro" id="IPR051342">
    <property type="entry name" value="PDZ_scaffold"/>
</dbReference>
<dbReference type="Pfam" id="PF16667">
    <property type="entry name" value="MPDZ_u10"/>
    <property type="match status" value="1"/>
</dbReference>
<dbReference type="CDD" id="cd06674">
    <property type="entry name" value="PDZ11_MUPP1-PDZ9_PATJ-like"/>
    <property type="match status" value="1"/>
</dbReference>
<feature type="compositionally biased region" description="Polar residues" evidence="6">
    <location>
        <begin position="948"/>
        <end position="979"/>
    </location>
</feature>
<dbReference type="FunFam" id="2.30.42.10:FF:000038">
    <property type="entry name" value="Multiple PDZ domain protein isoform X1"/>
    <property type="match status" value="1"/>
</dbReference>
<evidence type="ECO:0000313" key="9">
    <source>
        <dbReference type="Proteomes" id="UP000289886"/>
    </source>
</evidence>
<feature type="domain" description="PDZ" evidence="7">
    <location>
        <begin position="1019"/>
        <end position="1102"/>
    </location>
</feature>
<dbReference type="CDD" id="cd06673">
    <property type="entry name" value="PDZ10_MUPP1-PDZ8_PATJ-like"/>
    <property type="match status" value="1"/>
</dbReference>
<name>A0A444U5R6_ACIRT</name>
<keyword evidence="5" id="KW-0965">Cell junction</keyword>
<dbReference type="Proteomes" id="UP000289886">
    <property type="component" value="Unassembled WGS sequence"/>
</dbReference>
<dbReference type="GO" id="GO:0005923">
    <property type="term" value="C:bicellular tight junction"/>
    <property type="evidence" value="ECO:0007669"/>
    <property type="project" value="UniProtKB-SubCell"/>
</dbReference>
<evidence type="ECO:0000313" key="8">
    <source>
        <dbReference type="EMBL" id="RXM30500.1"/>
    </source>
</evidence>
<dbReference type="EMBL" id="SCEB01215261">
    <property type="protein sequence ID" value="RXM30500.1"/>
    <property type="molecule type" value="Genomic_DNA"/>
</dbReference>
<comment type="subcellular location">
    <subcellularLocation>
        <location evidence="1">Apical cell membrane</location>
    </subcellularLocation>
    <subcellularLocation>
        <location evidence="2">Cell junction</location>
        <location evidence="2">Tight junction</location>
    </subcellularLocation>
</comment>
<reference evidence="8 9" key="1">
    <citation type="submission" date="2019-01" db="EMBL/GenBank/DDBJ databases">
        <title>Draft Genome and Complete Hox-Cluster Characterization of the Sterlet Sturgeon (Acipenser ruthenus).</title>
        <authorList>
            <person name="Wei Q."/>
        </authorList>
    </citation>
    <scope>NUCLEOTIDE SEQUENCE [LARGE SCALE GENOMIC DNA]</scope>
    <source>
        <strain evidence="8">WHYD16114868_AA</strain>
        <tissue evidence="8">Blood</tissue>
    </source>
</reference>